<feature type="transmembrane region" description="Helical" evidence="6">
    <location>
        <begin position="101"/>
        <end position="119"/>
    </location>
</feature>
<dbReference type="InterPro" id="IPR050638">
    <property type="entry name" value="AA-Vitamin_Transporters"/>
</dbReference>
<dbReference type="AlphaFoldDB" id="A0A931MF14"/>
<name>A0A931MF14_9BURK</name>
<feature type="transmembrane region" description="Helical" evidence="6">
    <location>
        <begin position="214"/>
        <end position="238"/>
    </location>
</feature>
<dbReference type="EMBL" id="JADWYS010000001">
    <property type="protein sequence ID" value="MBG9386764.1"/>
    <property type="molecule type" value="Genomic_DNA"/>
</dbReference>
<feature type="transmembrane region" description="Helical" evidence="6">
    <location>
        <begin position="39"/>
        <end position="62"/>
    </location>
</feature>
<dbReference type="InterPro" id="IPR000620">
    <property type="entry name" value="EamA_dom"/>
</dbReference>
<evidence type="ECO:0000256" key="6">
    <source>
        <dbReference type="SAM" id="Phobius"/>
    </source>
</evidence>
<comment type="subcellular location">
    <subcellularLocation>
        <location evidence="1">Membrane</location>
        <topology evidence="1">Multi-pass membrane protein</topology>
    </subcellularLocation>
</comment>
<dbReference type="GO" id="GO:0016020">
    <property type="term" value="C:membrane"/>
    <property type="evidence" value="ECO:0007669"/>
    <property type="project" value="UniProtKB-SubCell"/>
</dbReference>
<accession>A0A931MF14</accession>
<dbReference type="InterPro" id="IPR037185">
    <property type="entry name" value="EmrE-like"/>
</dbReference>
<feature type="domain" description="EamA" evidence="7">
    <location>
        <begin position="9"/>
        <end position="142"/>
    </location>
</feature>
<comment type="similarity">
    <text evidence="2">Belongs to the EamA transporter family.</text>
</comment>
<dbReference type="PANTHER" id="PTHR32322:SF2">
    <property type="entry name" value="EAMA DOMAIN-CONTAINING PROTEIN"/>
    <property type="match status" value="1"/>
</dbReference>
<evidence type="ECO:0000256" key="2">
    <source>
        <dbReference type="ARBA" id="ARBA00007362"/>
    </source>
</evidence>
<feature type="domain" description="EamA" evidence="7">
    <location>
        <begin position="156"/>
        <end position="292"/>
    </location>
</feature>
<comment type="caution">
    <text evidence="8">The sequence shown here is derived from an EMBL/GenBank/DDBJ whole genome shotgun (WGS) entry which is preliminary data.</text>
</comment>
<evidence type="ECO:0000256" key="3">
    <source>
        <dbReference type="ARBA" id="ARBA00022692"/>
    </source>
</evidence>
<keyword evidence="4 6" id="KW-1133">Transmembrane helix</keyword>
<feature type="transmembrane region" description="Helical" evidence="6">
    <location>
        <begin position="250"/>
        <end position="269"/>
    </location>
</feature>
<evidence type="ECO:0000256" key="1">
    <source>
        <dbReference type="ARBA" id="ARBA00004141"/>
    </source>
</evidence>
<sequence>MRPLWPTYLKLTGVAIFWAGTFVAARTISASLPPATAALLRFVVAGLVLAGTLHFSQGLGVLRQVTRPQLIGTMVMGASGILLYNLCVFYAASLMEASRTSVFVALNPVATLLLAAVFLRERISPARWLGVVMAVAGVWIVVARGDFANLSMSFGKGELAMLAAVLGWSTYTLQGRKTLRTMEAMVASLLASLWGTLFLAIIAVPEWAGITSSAFTPGVIACCIYTGVFGTAIAFVWYSQGISHIGAAKTVVFNNLVPLLGVGFGWLFLNEPLTASKLAGCVLAIAGVFLVNRTAR</sequence>
<feature type="transmembrane region" description="Helical" evidence="6">
    <location>
        <begin position="154"/>
        <end position="173"/>
    </location>
</feature>
<dbReference type="Pfam" id="PF00892">
    <property type="entry name" value="EamA"/>
    <property type="match status" value="2"/>
</dbReference>
<dbReference type="Proteomes" id="UP000651050">
    <property type="component" value="Unassembled WGS sequence"/>
</dbReference>
<dbReference type="SUPFAM" id="SSF103481">
    <property type="entry name" value="Multidrug resistance efflux transporter EmrE"/>
    <property type="match status" value="2"/>
</dbReference>
<proteinExistence type="inferred from homology"/>
<protein>
    <submittedName>
        <fullName evidence="8">DMT family transporter</fullName>
    </submittedName>
</protein>
<feature type="transmembrane region" description="Helical" evidence="6">
    <location>
        <begin position="126"/>
        <end position="142"/>
    </location>
</feature>
<evidence type="ECO:0000256" key="4">
    <source>
        <dbReference type="ARBA" id="ARBA00022989"/>
    </source>
</evidence>
<organism evidence="8 9">
    <name type="scientific">Caenimonas aquaedulcis</name>
    <dbReference type="NCBI Taxonomy" id="2793270"/>
    <lineage>
        <taxon>Bacteria</taxon>
        <taxon>Pseudomonadati</taxon>
        <taxon>Pseudomonadota</taxon>
        <taxon>Betaproteobacteria</taxon>
        <taxon>Burkholderiales</taxon>
        <taxon>Comamonadaceae</taxon>
        <taxon>Caenimonas</taxon>
    </lineage>
</organism>
<keyword evidence="5 6" id="KW-0472">Membrane</keyword>
<evidence type="ECO:0000256" key="5">
    <source>
        <dbReference type="ARBA" id="ARBA00023136"/>
    </source>
</evidence>
<gene>
    <name evidence="8" type="ORF">I5803_01900</name>
</gene>
<feature type="transmembrane region" description="Helical" evidence="6">
    <location>
        <begin position="185"/>
        <end position="208"/>
    </location>
</feature>
<reference evidence="8" key="1">
    <citation type="submission" date="2020-11" db="EMBL/GenBank/DDBJ databases">
        <title>Bacterial whole genome sequence for Caenimonas sp. DR4.4.</title>
        <authorList>
            <person name="Le V."/>
            <person name="Ko S.-R."/>
            <person name="Ahn C.-Y."/>
            <person name="Oh H.-M."/>
        </authorList>
    </citation>
    <scope>NUCLEOTIDE SEQUENCE</scope>
    <source>
        <strain evidence="8">DR4.4</strain>
    </source>
</reference>
<feature type="transmembrane region" description="Helical" evidence="6">
    <location>
        <begin position="74"/>
        <end position="95"/>
    </location>
</feature>
<dbReference type="RefSeq" id="WP_196984730.1">
    <property type="nucleotide sequence ID" value="NZ_JADWYS010000001.1"/>
</dbReference>
<evidence type="ECO:0000313" key="9">
    <source>
        <dbReference type="Proteomes" id="UP000651050"/>
    </source>
</evidence>
<keyword evidence="3 6" id="KW-0812">Transmembrane</keyword>
<feature type="transmembrane region" description="Helical" evidence="6">
    <location>
        <begin position="275"/>
        <end position="292"/>
    </location>
</feature>
<evidence type="ECO:0000313" key="8">
    <source>
        <dbReference type="EMBL" id="MBG9386764.1"/>
    </source>
</evidence>
<dbReference type="PANTHER" id="PTHR32322">
    <property type="entry name" value="INNER MEMBRANE TRANSPORTER"/>
    <property type="match status" value="1"/>
</dbReference>
<keyword evidence="9" id="KW-1185">Reference proteome</keyword>
<evidence type="ECO:0000259" key="7">
    <source>
        <dbReference type="Pfam" id="PF00892"/>
    </source>
</evidence>
<dbReference type="Gene3D" id="1.10.3730.20">
    <property type="match status" value="2"/>
</dbReference>